<dbReference type="Pfam" id="PF13671">
    <property type="entry name" value="AAA_33"/>
    <property type="match status" value="1"/>
</dbReference>
<keyword evidence="2" id="KW-1185">Reference proteome</keyword>
<organism evidence="1 2">
    <name type="scientific">Salvia divinorum</name>
    <name type="common">Maria pastora</name>
    <name type="synonym">Diviner's sage</name>
    <dbReference type="NCBI Taxonomy" id="28513"/>
    <lineage>
        <taxon>Eukaryota</taxon>
        <taxon>Viridiplantae</taxon>
        <taxon>Streptophyta</taxon>
        <taxon>Embryophyta</taxon>
        <taxon>Tracheophyta</taxon>
        <taxon>Spermatophyta</taxon>
        <taxon>Magnoliopsida</taxon>
        <taxon>eudicotyledons</taxon>
        <taxon>Gunneridae</taxon>
        <taxon>Pentapetalae</taxon>
        <taxon>asterids</taxon>
        <taxon>lamiids</taxon>
        <taxon>Lamiales</taxon>
        <taxon>Lamiaceae</taxon>
        <taxon>Nepetoideae</taxon>
        <taxon>Mentheae</taxon>
        <taxon>Salviinae</taxon>
        <taxon>Salvia</taxon>
        <taxon>Salvia subgen. Calosphace</taxon>
    </lineage>
</organism>
<evidence type="ECO:0000313" key="2">
    <source>
        <dbReference type="Proteomes" id="UP001567538"/>
    </source>
</evidence>
<evidence type="ECO:0000313" key="1">
    <source>
        <dbReference type="EMBL" id="KAL1534078.1"/>
    </source>
</evidence>
<dbReference type="AlphaFoldDB" id="A0ABD1FTM4"/>
<dbReference type="SUPFAM" id="SSF52540">
    <property type="entry name" value="P-loop containing nucleoside triphosphate hydrolases"/>
    <property type="match status" value="1"/>
</dbReference>
<dbReference type="Proteomes" id="UP001567538">
    <property type="component" value="Unassembled WGS sequence"/>
</dbReference>
<accession>A0ABD1FTM4</accession>
<proteinExistence type="predicted"/>
<dbReference type="PANTHER" id="PTHR37807:SF3">
    <property type="entry name" value="OS07G0160300 PROTEIN"/>
    <property type="match status" value="1"/>
</dbReference>
<dbReference type="Gene3D" id="3.40.50.300">
    <property type="entry name" value="P-loop containing nucleotide triphosphate hydrolases"/>
    <property type="match status" value="1"/>
</dbReference>
<dbReference type="InterPro" id="IPR027417">
    <property type="entry name" value="P-loop_NTPase"/>
</dbReference>
<sequence>MDRERSIAVIAMKGHPGSGKSTLATAIAKSLKCPLIDKDHFRDSTHAVQQALLPQTPRAAAAKLLNDLSYEAMWRVASTQLDLGLSVVVDSPLSRRAHLDRLLDMSGGRVMVVECRPGDEAEWRRRLESRGETEWHKPSTWGEMEQLLEGYGGCWDYDMADVPNLVFDTTAPLQIADLASRVIEFVNSDQCFFRTTLHEATV</sequence>
<protein>
    <submittedName>
        <fullName evidence="1">Uncharacterized protein</fullName>
    </submittedName>
</protein>
<reference evidence="1 2" key="1">
    <citation type="submission" date="2024-06" db="EMBL/GenBank/DDBJ databases">
        <title>A chromosome level genome sequence of Diviner's sage (Salvia divinorum).</title>
        <authorList>
            <person name="Ford S.A."/>
            <person name="Ro D.-K."/>
            <person name="Ness R.W."/>
            <person name="Phillips M.A."/>
        </authorList>
    </citation>
    <scope>NUCLEOTIDE SEQUENCE [LARGE SCALE GENOMIC DNA]</scope>
    <source>
        <strain evidence="1">SAF-2024a</strain>
        <tissue evidence="1">Leaf</tissue>
    </source>
</reference>
<gene>
    <name evidence="1" type="ORF">AAHA92_31478</name>
</gene>
<comment type="caution">
    <text evidence="1">The sequence shown here is derived from an EMBL/GenBank/DDBJ whole genome shotgun (WGS) entry which is preliminary data.</text>
</comment>
<dbReference type="EMBL" id="JBEAFC010000013">
    <property type="protein sequence ID" value="KAL1534078.1"/>
    <property type="molecule type" value="Genomic_DNA"/>
</dbReference>
<dbReference type="PANTHER" id="PTHR37807">
    <property type="entry name" value="OS07G0160300 PROTEIN"/>
    <property type="match status" value="1"/>
</dbReference>
<name>A0ABD1FTM4_SALDI</name>